<proteinExistence type="predicted"/>
<keyword evidence="2" id="KW-1185">Reference proteome</keyword>
<evidence type="ECO:0000313" key="2">
    <source>
        <dbReference type="Proteomes" id="UP001235343"/>
    </source>
</evidence>
<dbReference type="RefSeq" id="WP_285933208.1">
    <property type="nucleotide sequence ID" value="NZ_JASTZU010000050.1"/>
</dbReference>
<sequence>MEYSENDVKDLFLKECEHLKQVIGCDFTGVALQHHKKLDVIWPYVCGNRNDKYKYITVRYGKGIAGKVISSGSPMEIENFPTNIIGKSTEYPIMLAEKIITAYAYPLVWNGIPKGALLIGYRQKYDFKDEDYQKLKQTASRVQGLLPVYFVEN</sequence>
<accession>A0ABT7L7S7</accession>
<dbReference type="EMBL" id="JASTZU010000050">
    <property type="protein sequence ID" value="MDL4841921.1"/>
    <property type="molecule type" value="Genomic_DNA"/>
</dbReference>
<gene>
    <name evidence="1" type="ORF">QQS35_15890</name>
</gene>
<reference evidence="1 2" key="1">
    <citation type="submission" date="2023-06" db="EMBL/GenBank/DDBJ databases">
        <title>Aquibacillus rhizosphaerae LR5S19.</title>
        <authorList>
            <person name="Sun J.-Q."/>
        </authorList>
    </citation>
    <scope>NUCLEOTIDE SEQUENCE [LARGE SCALE GENOMIC DNA]</scope>
    <source>
        <strain evidence="1 2">LR5S19</strain>
    </source>
</reference>
<dbReference type="Proteomes" id="UP001235343">
    <property type="component" value="Unassembled WGS sequence"/>
</dbReference>
<organism evidence="1 2">
    <name type="scientific">Aquibacillus rhizosphaerae</name>
    <dbReference type="NCBI Taxonomy" id="3051431"/>
    <lineage>
        <taxon>Bacteria</taxon>
        <taxon>Bacillati</taxon>
        <taxon>Bacillota</taxon>
        <taxon>Bacilli</taxon>
        <taxon>Bacillales</taxon>
        <taxon>Bacillaceae</taxon>
        <taxon>Aquibacillus</taxon>
    </lineage>
</organism>
<evidence type="ECO:0000313" key="1">
    <source>
        <dbReference type="EMBL" id="MDL4841921.1"/>
    </source>
</evidence>
<name>A0ABT7L7S7_9BACI</name>
<comment type="caution">
    <text evidence="1">The sequence shown here is derived from an EMBL/GenBank/DDBJ whole genome shotgun (WGS) entry which is preliminary data.</text>
</comment>
<protein>
    <submittedName>
        <fullName evidence="1">GAF domain-containing protein</fullName>
    </submittedName>
</protein>
<dbReference type="InterPro" id="IPR029016">
    <property type="entry name" value="GAF-like_dom_sf"/>
</dbReference>
<dbReference type="SUPFAM" id="SSF55781">
    <property type="entry name" value="GAF domain-like"/>
    <property type="match status" value="1"/>
</dbReference>
<dbReference type="Gene3D" id="3.30.450.40">
    <property type="match status" value="1"/>
</dbReference>